<dbReference type="PROSITE" id="PS50995">
    <property type="entry name" value="HTH_MARR_2"/>
    <property type="match status" value="1"/>
</dbReference>
<evidence type="ECO:0000313" key="7">
    <source>
        <dbReference type="EMBL" id="KIL53111.1"/>
    </source>
</evidence>
<dbReference type="InterPro" id="IPR055166">
    <property type="entry name" value="Transc_reg_Sar_Rot_HTH"/>
</dbReference>
<dbReference type="PATRIC" id="fig|220754.4.peg.450"/>
<evidence type="ECO:0000313" key="8">
    <source>
        <dbReference type="Proteomes" id="UP000031972"/>
    </source>
</evidence>
<evidence type="ECO:0000256" key="3">
    <source>
        <dbReference type="ARBA" id="ARBA00023015"/>
    </source>
</evidence>
<dbReference type="SMART" id="SM00347">
    <property type="entry name" value="HTH_MARR"/>
    <property type="match status" value="1"/>
</dbReference>
<dbReference type="InterPro" id="IPR000835">
    <property type="entry name" value="HTH_MarR-typ"/>
</dbReference>
<protein>
    <submittedName>
        <fullName evidence="7">MarR family transcriptional regulator</fullName>
    </submittedName>
</protein>
<dbReference type="GO" id="GO:0006950">
    <property type="term" value="P:response to stress"/>
    <property type="evidence" value="ECO:0007669"/>
    <property type="project" value="TreeGrafter"/>
</dbReference>
<dbReference type="EMBL" id="JXRR01000001">
    <property type="protein sequence ID" value="KIL53111.1"/>
    <property type="molecule type" value="Genomic_DNA"/>
</dbReference>
<dbReference type="AlphaFoldDB" id="A0A0C2W951"/>
<organism evidence="7 8">
    <name type="scientific">Jeotgalibacillus campisalis</name>
    <dbReference type="NCBI Taxonomy" id="220754"/>
    <lineage>
        <taxon>Bacteria</taxon>
        <taxon>Bacillati</taxon>
        <taxon>Bacillota</taxon>
        <taxon>Bacilli</taxon>
        <taxon>Bacillales</taxon>
        <taxon>Caryophanaceae</taxon>
        <taxon>Jeotgalibacillus</taxon>
    </lineage>
</organism>
<evidence type="ECO:0000256" key="4">
    <source>
        <dbReference type="ARBA" id="ARBA00023125"/>
    </source>
</evidence>
<dbReference type="RefSeq" id="WP_041054181.1">
    <property type="nucleotide sequence ID" value="NZ_JXRR01000001.1"/>
</dbReference>
<dbReference type="InterPro" id="IPR036388">
    <property type="entry name" value="WH-like_DNA-bd_sf"/>
</dbReference>
<name>A0A0C2W951_9BACL</name>
<dbReference type="GO" id="GO:0003700">
    <property type="term" value="F:DNA-binding transcription factor activity"/>
    <property type="evidence" value="ECO:0007669"/>
    <property type="project" value="InterPro"/>
</dbReference>
<comment type="caution">
    <text evidence="7">The sequence shown here is derived from an EMBL/GenBank/DDBJ whole genome shotgun (WGS) entry which is preliminary data.</text>
</comment>
<sequence length="147" mass="16874">MNPLSLSNQLCFPFYAISKEISKRYRPLLAPLNLTYPQYLVMLVLWEQDFIPLKTIGERLQLDSGTLTPLINKLIELGYVKKTRNPDDERQLVITLTEKGGTIKEDAMEIPAKINEVLGLDEEEFIRYRQLLDELACRLNLSAGDDC</sequence>
<dbReference type="PANTHER" id="PTHR33164">
    <property type="entry name" value="TRANSCRIPTIONAL REGULATOR, MARR FAMILY"/>
    <property type="match status" value="1"/>
</dbReference>
<dbReference type="Proteomes" id="UP000031972">
    <property type="component" value="Unassembled WGS sequence"/>
</dbReference>
<reference evidence="7 8" key="1">
    <citation type="submission" date="2015-01" db="EMBL/GenBank/DDBJ databases">
        <title>Jeotgalibacillus campisalis genome sequencing.</title>
        <authorList>
            <person name="Goh K.M."/>
            <person name="Chan K.-G."/>
            <person name="Yaakop A.S."/>
            <person name="Ee R."/>
            <person name="Gan H.M."/>
            <person name="Chan C.S."/>
        </authorList>
    </citation>
    <scope>NUCLEOTIDE SEQUENCE [LARGE SCALE GENOMIC DNA]</scope>
    <source>
        <strain evidence="7 8">SF-57</strain>
    </source>
</reference>
<dbReference type="SUPFAM" id="SSF46785">
    <property type="entry name" value="Winged helix' DNA-binding domain"/>
    <property type="match status" value="1"/>
</dbReference>
<keyword evidence="3" id="KW-0805">Transcription regulation</keyword>
<dbReference type="OrthoDB" id="9806864at2"/>
<feature type="domain" description="HTH marR-type" evidence="6">
    <location>
        <begin position="7"/>
        <end position="137"/>
    </location>
</feature>
<evidence type="ECO:0000259" key="6">
    <source>
        <dbReference type="PROSITE" id="PS50995"/>
    </source>
</evidence>
<keyword evidence="8" id="KW-1185">Reference proteome</keyword>
<dbReference type="InterPro" id="IPR036390">
    <property type="entry name" value="WH_DNA-bd_sf"/>
</dbReference>
<keyword evidence="4" id="KW-0238">DNA-binding</keyword>
<dbReference type="FunFam" id="1.10.10.10:FF:000163">
    <property type="entry name" value="MarR family transcriptional regulator"/>
    <property type="match status" value="1"/>
</dbReference>
<gene>
    <name evidence="7" type="ORF">KR50_04400</name>
</gene>
<keyword evidence="2" id="KW-0963">Cytoplasm</keyword>
<dbReference type="Pfam" id="PF22381">
    <property type="entry name" value="Staph_reg_Sar_Rot"/>
    <property type="match status" value="1"/>
</dbReference>
<dbReference type="GO" id="GO:0003677">
    <property type="term" value="F:DNA binding"/>
    <property type="evidence" value="ECO:0007669"/>
    <property type="project" value="UniProtKB-KW"/>
</dbReference>
<dbReference type="GO" id="GO:0005737">
    <property type="term" value="C:cytoplasm"/>
    <property type="evidence" value="ECO:0007669"/>
    <property type="project" value="UniProtKB-SubCell"/>
</dbReference>
<evidence type="ECO:0000256" key="1">
    <source>
        <dbReference type="ARBA" id="ARBA00004496"/>
    </source>
</evidence>
<evidence type="ECO:0000256" key="2">
    <source>
        <dbReference type="ARBA" id="ARBA00022490"/>
    </source>
</evidence>
<dbReference type="Gene3D" id="1.10.10.10">
    <property type="entry name" value="Winged helix-like DNA-binding domain superfamily/Winged helix DNA-binding domain"/>
    <property type="match status" value="1"/>
</dbReference>
<comment type="subcellular location">
    <subcellularLocation>
        <location evidence="1">Cytoplasm</location>
    </subcellularLocation>
</comment>
<accession>A0A0C2W951</accession>
<dbReference type="InterPro" id="IPR039422">
    <property type="entry name" value="MarR/SlyA-like"/>
</dbReference>
<dbReference type="PANTHER" id="PTHR33164:SF5">
    <property type="entry name" value="ORGANIC HYDROPEROXIDE RESISTANCE TRANSCRIPTIONAL REGULATOR"/>
    <property type="match status" value="1"/>
</dbReference>
<proteinExistence type="predicted"/>
<keyword evidence="5" id="KW-0804">Transcription</keyword>
<evidence type="ECO:0000256" key="5">
    <source>
        <dbReference type="ARBA" id="ARBA00023163"/>
    </source>
</evidence>